<comment type="caution">
    <text evidence="1">The sequence shown here is derived from an EMBL/GenBank/DDBJ whole genome shotgun (WGS) entry which is preliminary data.</text>
</comment>
<gene>
    <name evidence="1" type="ORF">DFH08DRAFT_797530</name>
</gene>
<reference evidence="1" key="1">
    <citation type="submission" date="2023-03" db="EMBL/GenBank/DDBJ databases">
        <title>Massive genome expansion in bonnet fungi (Mycena s.s.) driven by repeated elements and novel gene families across ecological guilds.</title>
        <authorList>
            <consortium name="Lawrence Berkeley National Laboratory"/>
            <person name="Harder C.B."/>
            <person name="Miyauchi S."/>
            <person name="Viragh M."/>
            <person name="Kuo A."/>
            <person name="Thoen E."/>
            <person name="Andreopoulos B."/>
            <person name="Lu D."/>
            <person name="Skrede I."/>
            <person name="Drula E."/>
            <person name="Henrissat B."/>
            <person name="Morin E."/>
            <person name="Kohler A."/>
            <person name="Barry K."/>
            <person name="LaButti K."/>
            <person name="Morin E."/>
            <person name="Salamov A."/>
            <person name="Lipzen A."/>
            <person name="Mereny Z."/>
            <person name="Hegedus B."/>
            <person name="Baldrian P."/>
            <person name="Stursova M."/>
            <person name="Weitz H."/>
            <person name="Taylor A."/>
            <person name="Grigoriev I.V."/>
            <person name="Nagy L.G."/>
            <person name="Martin F."/>
            <person name="Kauserud H."/>
        </authorList>
    </citation>
    <scope>NUCLEOTIDE SEQUENCE</scope>
    <source>
        <strain evidence="1">CBHHK002</strain>
    </source>
</reference>
<dbReference type="Proteomes" id="UP001218218">
    <property type="component" value="Unassembled WGS sequence"/>
</dbReference>
<evidence type="ECO:0000313" key="2">
    <source>
        <dbReference type="Proteomes" id="UP001218218"/>
    </source>
</evidence>
<accession>A0AAD7F5F1</accession>
<proteinExistence type="predicted"/>
<keyword evidence="2" id="KW-1185">Reference proteome</keyword>
<protein>
    <submittedName>
        <fullName evidence="1">Uncharacterized protein</fullName>
    </submittedName>
</protein>
<organism evidence="1 2">
    <name type="scientific">Mycena albidolilacea</name>
    <dbReference type="NCBI Taxonomy" id="1033008"/>
    <lineage>
        <taxon>Eukaryota</taxon>
        <taxon>Fungi</taxon>
        <taxon>Dikarya</taxon>
        <taxon>Basidiomycota</taxon>
        <taxon>Agaricomycotina</taxon>
        <taxon>Agaricomycetes</taxon>
        <taxon>Agaricomycetidae</taxon>
        <taxon>Agaricales</taxon>
        <taxon>Marasmiineae</taxon>
        <taxon>Mycenaceae</taxon>
        <taxon>Mycena</taxon>
    </lineage>
</organism>
<name>A0AAD7F5F1_9AGAR</name>
<sequence>MATVFIVADLDGNKLVQSRNTTRIWKKGDSLDSWKSFMGGLDPSFKAPSAEYSTYTILVRAFGSESGRSGPFPDIATQPNNEHVSIFLVLHAQYEFLAEVQDTLTDSRIREPAKPDLLGEVLGCQIEKKTISPYTIAGRVKLSFLCLDDPLDKPLGLARKNKGQGTYDTTFECPMFKSWARCICASNVLSVLLPSIPLAFNEYNTGMMTELMRFMAAVKKFFDGLRAVYETPLSHQVAANQIDFPYSHSYPVVIAASEDTSTLVDKAVGAFLDGERPSKALSTAGLRARLEGVDGVAA</sequence>
<dbReference type="AlphaFoldDB" id="A0AAD7F5F1"/>
<dbReference type="EMBL" id="JARIHO010000002">
    <property type="protein sequence ID" value="KAJ7366590.1"/>
    <property type="molecule type" value="Genomic_DNA"/>
</dbReference>
<evidence type="ECO:0000313" key="1">
    <source>
        <dbReference type="EMBL" id="KAJ7366590.1"/>
    </source>
</evidence>